<evidence type="ECO:0000313" key="1">
    <source>
        <dbReference type="EMBL" id="KNC81405.1"/>
    </source>
</evidence>
<evidence type="ECO:0000313" key="2">
    <source>
        <dbReference type="Proteomes" id="UP000054560"/>
    </source>
</evidence>
<organism evidence="1 2">
    <name type="scientific">Sphaeroforma arctica JP610</name>
    <dbReference type="NCBI Taxonomy" id="667725"/>
    <lineage>
        <taxon>Eukaryota</taxon>
        <taxon>Ichthyosporea</taxon>
        <taxon>Ichthyophonida</taxon>
        <taxon>Sphaeroforma</taxon>
    </lineage>
</organism>
<dbReference type="GeneID" id="25906773"/>
<dbReference type="Proteomes" id="UP000054560">
    <property type="component" value="Unassembled WGS sequence"/>
</dbReference>
<sequence length="112" mass="12148">MCLGKPRKIRSSSLLTSTISSMKPWLTHLDMQGEHPPLSADGDLLNSADVPGPSDYEYMNSVEDFNDLGYVDDILDDVDEPAHISGLNPTVIDNDAAVCNYVDVVPESSVPL</sequence>
<name>A0A0L0FX31_9EUKA</name>
<gene>
    <name evidence="1" type="ORF">SARC_06269</name>
</gene>
<keyword evidence="2" id="KW-1185">Reference proteome</keyword>
<dbReference type="AlphaFoldDB" id="A0A0L0FX31"/>
<reference evidence="1 2" key="1">
    <citation type="submission" date="2011-02" db="EMBL/GenBank/DDBJ databases">
        <title>The Genome Sequence of Sphaeroforma arctica JP610.</title>
        <authorList>
            <consortium name="The Broad Institute Genome Sequencing Platform"/>
            <person name="Russ C."/>
            <person name="Cuomo C."/>
            <person name="Young S.K."/>
            <person name="Zeng Q."/>
            <person name="Gargeya S."/>
            <person name="Alvarado L."/>
            <person name="Berlin A."/>
            <person name="Chapman S.B."/>
            <person name="Chen Z."/>
            <person name="Freedman E."/>
            <person name="Gellesch M."/>
            <person name="Goldberg J."/>
            <person name="Griggs A."/>
            <person name="Gujja S."/>
            <person name="Heilman E."/>
            <person name="Heiman D."/>
            <person name="Howarth C."/>
            <person name="Mehta T."/>
            <person name="Neiman D."/>
            <person name="Pearson M."/>
            <person name="Roberts A."/>
            <person name="Saif S."/>
            <person name="Shea T."/>
            <person name="Shenoy N."/>
            <person name="Sisk P."/>
            <person name="Stolte C."/>
            <person name="Sykes S."/>
            <person name="White J."/>
            <person name="Yandava C."/>
            <person name="Burger G."/>
            <person name="Gray M.W."/>
            <person name="Holland P.W.H."/>
            <person name="King N."/>
            <person name="Lang F.B.F."/>
            <person name="Roger A.J."/>
            <person name="Ruiz-Trillo I."/>
            <person name="Haas B."/>
            <person name="Nusbaum C."/>
            <person name="Birren B."/>
        </authorList>
    </citation>
    <scope>NUCLEOTIDE SEQUENCE [LARGE SCALE GENOMIC DNA]</scope>
    <source>
        <strain evidence="1 2">JP610</strain>
    </source>
</reference>
<dbReference type="EMBL" id="KQ242036">
    <property type="protein sequence ID" value="KNC81405.1"/>
    <property type="molecule type" value="Genomic_DNA"/>
</dbReference>
<dbReference type="RefSeq" id="XP_014155307.1">
    <property type="nucleotide sequence ID" value="XM_014299832.1"/>
</dbReference>
<protein>
    <submittedName>
        <fullName evidence="1">Uncharacterized protein</fullName>
    </submittedName>
</protein>
<proteinExistence type="predicted"/>
<accession>A0A0L0FX31</accession>